<dbReference type="HOGENOM" id="CLU_2394630_0_0_9"/>
<dbReference type="RefSeq" id="WP_013362253.1">
    <property type="nucleotide sequence ID" value="NC_014614.1"/>
</dbReference>
<evidence type="ECO:0000313" key="2">
    <source>
        <dbReference type="Proteomes" id="UP000007041"/>
    </source>
</evidence>
<dbReference type="KEGG" id="cst:CLOST_2041"/>
<evidence type="ECO:0000313" key="1">
    <source>
        <dbReference type="EMBL" id="CBH22161.1"/>
    </source>
</evidence>
<dbReference type="Proteomes" id="UP000007041">
    <property type="component" value="Chromosome"/>
</dbReference>
<sequence>MAKVVDVIHEYKILKTKRDFVVINTRGNNCNHSHFLHERAARNLIDIVLRKQIPKSIYFQEAAKRIILDESYEEKIILNQRKSKKERYVNYCR</sequence>
<organism evidence="1 2">
    <name type="scientific">Acetoanaerobium sticklandii (strain ATCC 12662 / DSM 519 / JCM 1433 / CCUG 9281 / NCIMB 10654 / HF)</name>
    <name type="common">Clostridium sticklandii</name>
    <dbReference type="NCBI Taxonomy" id="499177"/>
    <lineage>
        <taxon>Bacteria</taxon>
        <taxon>Bacillati</taxon>
        <taxon>Bacillota</taxon>
        <taxon>Clostridia</taxon>
        <taxon>Peptostreptococcales</taxon>
        <taxon>Filifactoraceae</taxon>
        <taxon>Acetoanaerobium</taxon>
    </lineage>
</organism>
<keyword evidence="2" id="KW-1185">Reference proteome</keyword>
<gene>
    <name evidence="1" type="ordered locus">CLOST_2041</name>
</gene>
<dbReference type="GeneID" id="35559636"/>
<reference evidence="2" key="1">
    <citation type="journal article" date="2010" name="BMC Genomics">
        <title>Clostridium sticklandii, a specialist in amino acid degradation:revisiting its metabolism through its genome sequence.</title>
        <authorList>
            <person name="Fonknechten N."/>
            <person name="Chaussonnerie S."/>
            <person name="Tricot S."/>
            <person name="Lajus A."/>
            <person name="Andreesen J.R."/>
            <person name="Perchat N."/>
            <person name="Pelletier E."/>
            <person name="Gouyvenoux M."/>
            <person name="Barbe V."/>
            <person name="Salanoubat M."/>
            <person name="Le Paslier D."/>
            <person name="Weissenbach J."/>
            <person name="Cohen G.N."/>
            <person name="Kreimeyer A."/>
        </authorList>
    </citation>
    <scope>NUCLEOTIDE SEQUENCE [LARGE SCALE GENOMIC DNA]</scope>
    <source>
        <strain evidence="2">ATCC 12662 / DSM 519 / JCM 1433 / CCUG 9281 / NCIMB 10654 / HF</strain>
    </source>
</reference>
<dbReference type="AlphaFoldDB" id="E3PTF7"/>
<dbReference type="BioCyc" id="CSTI499177:GJE9-2105-MONOMER"/>
<dbReference type="EMBL" id="FP565809">
    <property type="protein sequence ID" value="CBH22161.1"/>
    <property type="molecule type" value="Genomic_DNA"/>
</dbReference>
<dbReference type="STRING" id="1511.CLOST_2041"/>
<name>E3PTF7_ACESD</name>
<accession>E3PTF7</accession>
<proteinExistence type="predicted"/>
<protein>
    <submittedName>
        <fullName evidence="1">Uncharacterized protein</fullName>
    </submittedName>
</protein>